<evidence type="ECO:0000256" key="2">
    <source>
        <dbReference type="ARBA" id="ARBA00008163"/>
    </source>
</evidence>
<feature type="chain" id="PRO_5006063872" evidence="8">
    <location>
        <begin position="21"/>
        <end position="382"/>
    </location>
</feature>
<evidence type="ECO:0000313" key="10">
    <source>
        <dbReference type="Proteomes" id="UP000052022"/>
    </source>
</evidence>
<dbReference type="EMBL" id="CYSD01000043">
    <property type="protein sequence ID" value="CUH82175.1"/>
    <property type="molecule type" value="Genomic_DNA"/>
</dbReference>
<evidence type="ECO:0000256" key="1">
    <source>
        <dbReference type="ARBA" id="ARBA00004571"/>
    </source>
</evidence>
<dbReference type="Proteomes" id="UP000052022">
    <property type="component" value="Unassembled WGS sequence"/>
</dbReference>
<keyword evidence="10" id="KW-1185">Reference proteome</keyword>
<comment type="subcellular location">
    <subcellularLocation>
        <location evidence="1">Cell outer membrane</location>
        <topology evidence="1">Multi-pass membrane protein</topology>
    </subcellularLocation>
</comment>
<comment type="similarity">
    <text evidence="2">Belongs to the OmpP1/FadL family.</text>
</comment>
<dbReference type="SUPFAM" id="SSF56935">
    <property type="entry name" value="Porins"/>
    <property type="match status" value="1"/>
</dbReference>
<proteinExistence type="inferred from homology"/>
<gene>
    <name evidence="9" type="ORF">TRM7557_03794</name>
</gene>
<dbReference type="OrthoDB" id="6679728at2"/>
<name>A0A0P1GY40_9RHOB</name>
<evidence type="ECO:0000256" key="7">
    <source>
        <dbReference type="ARBA" id="ARBA00023237"/>
    </source>
</evidence>
<dbReference type="PANTHER" id="PTHR35093:SF8">
    <property type="entry name" value="OUTER MEMBRANE PROTEIN NMB0088-RELATED"/>
    <property type="match status" value="1"/>
</dbReference>
<dbReference type="GO" id="GO:0009279">
    <property type="term" value="C:cell outer membrane"/>
    <property type="evidence" value="ECO:0007669"/>
    <property type="project" value="UniProtKB-SubCell"/>
</dbReference>
<dbReference type="InterPro" id="IPR005017">
    <property type="entry name" value="OMPP1/FadL/TodX"/>
</dbReference>
<protein>
    <submittedName>
        <fullName evidence="9">Outer membrane protein transport protein (OMPP1/FadL/TodX)</fullName>
    </submittedName>
</protein>
<feature type="signal peptide" evidence="8">
    <location>
        <begin position="1"/>
        <end position="20"/>
    </location>
</feature>
<keyword evidence="7" id="KW-0998">Cell outer membrane</keyword>
<keyword evidence="3" id="KW-1134">Transmembrane beta strand</keyword>
<accession>A0A0P1GY40</accession>
<dbReference type="GO" id="GO:0015483">
    <property type="term" value="F:long-chain fatty acid transporting porin activity"/>
    <property type="evidence" value="ECO:0007669"/>
    <property type="project" value="TreeGrafter"/>
</dbReference>
<keyword evidence="5 8" id="KW-0732">Signal</keyword>
<evidence type="ECO:0000256" key="3">
    <source>
        <dbReference type="ARBA" id="ARBA00022452"/>
    </source>
</evidence>
<evidence type="ECO:0000256" key="4">
    <source>
        <dbReference type="ARBA" id="ARBA00022692"/>
    </source>
</evidence>
<dbReference type="AlphaFoldDB" id="A0A0P1GY40"/>
<keyword evidence="6" id="KW-0472">Membrane</keyword>
<sequence length="382" mass="40655">MKNVTAASAALALMSTTALAGGLDRSGQPIGIIFEEGTYAEFGFAISNPDVSGTDLLGNETGNVANNFSSISGGYKTDLNDKMSVSLIFDQPFGVDVEYPGGTGITPTPGDDPLLQGTMARADSNSITALLRYKFDNNVSVHGGIRYQEVDGEVTLSGDAYNTMQPASGYNVKVNKDGALGWVAGAAYEKPEIALRVALTYSSEIEHDFALNETFPAILAPFLPGGTNEFPTSTKTKTPQSVNLDFQSGIAKDTLVFGGVRWAQHSKTNLIPPAFGRDLIGLDDTYTYTLGVGRRFNENWSGSLAVIYEDEGEDDLVSPLAPTNGMKAIRLGVQYKTDKIKVQGGLRYTKVGDAIAAPGDTAAANMRDNDVLSLGFKVGYYF</sequence>
<dbReference type="STRING" id="928856.SAMN04488049_105140"/>
<dbReference type="Gene3D" id="2.40.160.60">
    <property type="entry name" value="Outer membrane protein transport protein (OMPP1/FadL/TodX)"/>
    <property type="match status" value="1"/>
</dbReference>
<dbReference type="PANTHER" id="PTHR35093">
    <property type="entry name" value="OUTER MEMBRANE PROTEIN NMB0088-RELATED"/>
    <property type="match status" value="1"/>
</dbReference>
<evidence type="ECO:0000256" key="6">
    <source>
        <dbReference type="ARBA" id="ARBA00023136"/>
    </source>
</evidence>
<evidence type="ECO:0000256" key="5">
    <source>
        <dbReference type="ARBA" id="ARBA00022729"/>
    </source>
</evidence>
<evidence type="ECO:0000256" key="8">
    <source>
        <dbReference type="SAM" id="SignalP"/>
    </source>
</evidence>
<reference evidence="9 10" key="1">
    <citation type="submission" date="2015-09" db="EMBL/GenBank/DDBJ databases">
        <authorList>
            <consortium name="Swine Surveillance"/>
        </authorList>
    </citation>
    <scope>NUCLEOTIDE SEQUENCE [LARGE SCALE GENOMIC DNA]</scope>
    <source>
        <strain evidence="9 10">CECT 7557</strain>
    </source>
</reference>
<dbReference type="RefSeq" id="WP_058291765.1">
    <property type="nucleotide sequence ID" value="NZ_CYSD01000043.1"/>
</dbReference>
<organism evidence="9 10">
    <name type="scientific">Tritonibacter multivorans</name>
    <dbReference type="NCBI Taxonomy" id="928856"/>
    <lineage>
        <taxon>Bacteria</taxon>
        <taxon>Pseudomonadati</taxon>
        <taxon>Pseudomonadota</taxon>
        <taxon>Alphaproteobacteria</taxon>
        <taxon>Rhodobacterales</taxon>
        <taxon>Paracoccaceae</taxon>
        <taxon>Tritonibacter</taxon>
    </lineage>
</organism>
<keyword evidence="4" id="KW-0812">Transmembrane</keyword>
<evidence type="ECO:0000313" key="9">
    <source>
        <dbReference type="EMBL" id="CUH82175.1"/>
    </source>
</evidence>